<reference evidence="1 2" key="1">
    <citation type="submission" date="2020-08" db="EMBL/GenBank/DDBJ databases">
        <title>Genomic Encyclopedia of Type Strains, Phase IV (KMG-V): Genome sequencing to study the core and pangenomes of soil and plant-associated prokaryotes.</title>
        <authorList>
            <person name="Whitman W."/>
        </authorList>
    </citation>
    <scope>NUCLEOTIDE SEQUENCE [LARGE SCALE GENOMIC DNA]</scope>
    <source>
        <strain evidence="1 2">MP601</strain>
    </source>
</reference>
<accession>A0A841JIF5</accession>
<sequence length="169" mass="18574">MNEQQTASTPVAKPKLTNNVLQEIADGITVAFQLNGTKTFLSLRVSPIGDYSMVSCEPNVGQFRLSGYKHDGKLIAEVFIESLEFPGTYWNTVSSVEDLPNAIILGPKPESITLTADSENTMLISFARSVKPPAPFMQQITNNTHYFAFGFDSPAHYLFDVIVQKSPLA</sequence>
<organism evidence="1 2">
    <name type="scientific">Mucilaginibacter lappiensis</name>
    <dbReference type="NCBI Taxonomy" id="354630"/>
    <lineage>
        <taxon>Bacteria</taxon>
        <taxon>Pseudomonadati</taxon>
        <taxon>Bacteroidota</taxon>
        <taxon>Sphingobacteriia</taxon>
        <taxon>Sphingobacteriales</taxon>
        <taxon>Sphingobacteriaceae</taxon>
        <taxon>Mucilaginibacter</taxon>
    </lineage>
</organism>
<dbReference type="AlphaFoldDB" id="A0A841JIF5"/>
<evidence type="ECO:0000313" key="2">
    <source>
        <dbReference type="Proteomes" id="UP000548326"/>
    </source>
</evidence>
<dbReference type="RefSeq" id="WP_183589591.1">
    <property type="nucleotide sequence ID" value="NZ_JACHCA010000018.1"/>
</dbReference>
<evidence type="ECO:0000313" key="1">
    <source>
        <dbReference type="EMBL" id="MBB6130943.1"/>
    </source>
</evidence>
<dbReference type="Proteomes" id="UP000548326">
    <property type="component" value="Unassembled WGS sequence"/>
</dbReference>
<comment type="caution">
    <text evidence="1">The sequence shown here is derived from an EMBL/GenBank/DDBJ whole genome shotgun (WGS) entry which is preliminary data.</text>
</comment>
<gene>
    <name evidence="1" type="ORF">HDF22_005089</name>
</gene>
<proteinExistence type="predicted"/>
<protein>
    <submittedName>
        <fullName evidence="1">Uncharacterized protein</fullName>
    </submittedName>
</protein>
<name>A0A841JIF5_9SPHI</name>
<dbReference type="EMBL" id="JACHCA010000018">
    <property type="protein sequence ID" value="MBB6130943.1"/>
    <property type="molecule type" value="Genomic_DNA"/>
</dbReference>